<feature type="domain" description="CobQ/CobB/MinD/ParA nucleotide binding" evidence="3">
    <location>
        <begin position="13"/>
        <end position="279"/>
    </location>
</feature>
<dbReference type="AlphaFoldDB" id="E6W561"/>
<dbReference type="Pfam" id="PF01656">
    <property type="entry name" value="CbiA"/>
    <property type="match status" value="1"/>
</dbReference>
<dbReference type="GO" id="GO:0051782">
    <property type="term" value="P:negative regulation of cell division"/>
    <property type="evidence" value="ECO:0007669"/>
    <property type="project" value="TreeGrafter"/>
</dbReference>
<dbReference type="InterPro" id="IPR050625">
    <property type="entry name" value="ParA/MinD_ATPase"/>
</dbReference>
<name>E6W561_DESIS</name>
<dbReference type="STRING" id="653733.Selin_2425"/>
<dbReference type="GO" id="GO:0005524">
    <property type="term" value="F:ATP binding"/>
    <property type="evidence" value="ECO:0007669"/>
    <property type="project" value="UniProtKB-KW"/>
</dbReference>
<dbReference type="GO" id="GO:0005829">
    <property type="term" value="C:cytosol"/>
    <property type="evidence" value="ECO:0007669"/>
    <property type="project" value="TreeGrafter"/>
</dbReference>
<keyword evidence="2 4" id="KW-0067">ATP-binding</keyword>
<dbReference type="InterPro" id="IPR002586">
    <property type="entry name" value="CobQ/CobB/MinD/ParA_Nub-bd_dom"/>
</dbReference>
<dbReference type="KEGG" id="din:Selin_2425"/>
<dbReference type="PANTHER" id="PTHR43384">
    <property type="entry name" value="SEPTUM SITE-DETERMINING PROTEIN MIND HOMOLOG, CHLOROPLASTIC-RELATED"/>
    <property type="match status" value="1"/>
</dbReference>
<dbReference type="HOGENOM" id="CLU_037612_0_2_0"/>
<dbReference type="eggNOG" id="COG0455">
    <property type="taxonomic scope" value="Bacteria"/>
</dbReference>
<dbReference type="InterPro" id="IPR027417">
    <property type="entry name" value="P-loop_NTPase"/>
</dbReference>
<evidence type="ECO:0000256" key="1">
    <source>
        <dbReference type="ARBA" id="ARBA00022741"/>
    </source>
</evidence>
<protein>
    <submittedName>
        <fullName evidence="4">ATP-binding protein</fullName>
    </submittedName>
</protein>
<evidence type="ECO:0000313" key="4">
    <source>
        <dbReference type="EMBL" id="ADU67140.1"/>
    </source>
</evidence>
<dbReference type="Proteomes" id="UP000002572">
    <property type="component" value="Chromosome"/>
</dbReference>
<keyword evidence="5" id="KW-1185">Reference proteome</keyword>
<accession>E6W561</accession>
<evidence type="ECO:0000259" key="3">
    <source>
        <dbReference type="Pfam" id="PF01656"/>
    </source>
</evidence>
<proteinExistence type="predicted"/>
<dbReference type="PANTHER" id="PTHR43384:SF4">
    <property type="entry name" value="CELLULOSE BIOSYNTHESIS PROTEIN BCSQ-RELATED"/>
    <property type="match status" value="1"/>
</dbReference>
<dbReference type="SUPFAM" id="SSF52540">
    <property type="entry name" value="P-loop containing nucleoside triphosphate hydrolases"/>
    <property type="match status" value="1"/>
</dbReference>
<dbReference type="InParanoid" id="E6W561"/>
<dbReference type="EMBL" id="CP002432">
    <property type="protein sequence ID" value="ADU67140.1"/>
    <property type="molecule type" value="Genomic_DNA"/>
</dbReference>
<keyword evidence="1" id="KW-0547">Nucleotide-binding</keyword>
<sequence>MKASSGQQTKILAIGGGKGGVGKTLISSNIAILLAKYGKRTIVIDADFGCSNLHTCLGMGKPDRSLADFVSKPARISDMEDVAVETPYPNLRLISAHVDVTPLINMHHATKGKFIRSVQKLKADYVILDLGAGSTQDRIDMFLTADWGVVVVTPEPTSVENVYSFLKNCIFRMTMELFKGNSVITDILKKYAENPQQTFKTRHLIEEIGEFRPEMAEKLQNTLKEVRPLIIMNMVREDGDRRVGQGLEEIIRKYLLLEAKFIGYLPYDMAVVQHMREARPVAAADENATSVKSLKNIVGQINFMNKNSETP</sequence>
<dbReference type="RefSeq" id="WP_013507011.1">
    <property type="nucleotide sequence ID" value="NC_014836.1"/>
</dbReference>
<dbReference type="GO" id="GO:0016887">
    <property type="term" value="F:ATP hydrolysis activity"/>
    <property type="evidence" value="ECO:0007669"/>
    <property type="project" value="TreeGrafter"/>
</dbReference>
<gene>
    <name evidence="4" type="ordered locus">Selin_2425</name>
</gene>
<reference evidence="4 5" key="1">
    <citation type="submission" date="2010-12" db="EMBL/GenBank/DDBJ databases">
        <title>Complete sequence of Desulfurispirillum indicum S5.</title>
        <authorList>
            <consortium name="US DOE Joint Genome Institute"/>
            <person name="Lucas S."/>
            <person name="Copeland A."/>
            <person name="Lapidus A."/>
            <person name="Cheng J.-F."/>
            <person name="Goodwin L."/>
            <person name="Pitluck S."/>
            <person name="Chertkov O."/>
            <person name="Held B."/>
            <person name="Detter J.C."/>
            <person name="Han C."/>
            <person name="Tapia R."/>
            <person name="Land M."/>
            <person name="Hauser L."/>
            <person name="Kyrpides N."/>
            <person name="Ivanova N."/>
            <person name="Mikhailova N."/>
            <person name="Haggblom M."/>
            <person name="Rauschenbach I."/>
            <person name="Bini E."/>
            <person name="Woyke T."/>
        </authorList>
    </citation>
    <scope>NUCLEOTIDE SEQUENCE [LARGE SCALE GENOMIC DNA]</scope>
    <source>
        <strain evidence="5">ATCC BAA-1389 / DSM 22839 / S5</strain>
    </source>
</reference>
<evidence type="ECO:0000313" key="5">
    <source>
        <dbReference type="Proteomes" id="UP000002572"/>
    </source>
</evidence>
<evidence type="ECO:0000256" key="2">
    <source>
        <dbReference type="ARBA" id="ARBA00022840"/>
    </source>
</evidence>
<dbReference type="OrthoDB" id="9773088at2"/>
<organism evidence="4 5">
    <name type="scientific">Desulfurispirillum indicum (strain ATCC BAA-1389 / DSM 22839 / S5)</name>
    <dbReference type="NCBI Taxonomy" id="653733"/>
    <lineage>
        <taxon>Bacteria</taxon>
        <taxon>Pseudomonadati</taxon>
        <taxon>Chrysiogenota</taxon>
        <taxon>Chrysiogenia</taxon>
        <taxon>Chrysiogenales</taxon>
        <taxon>Chrysiogenaceae</taxon>
        <taxon>Desulfurispirillum</taxon>
    </lineage>
</organism>
<dbReference type="GO" id="GO:0009898">
    <property type="term" value="C:cytoplasmic side of plasma membrane"/>
    <property type="evidence" value="ECO:0007669"/>
    <property type="project" value="TreeGrafter"/>
</dbReference>
<dbReference type="Gene3D" id="3.40.50.300">
    <property type="entry name" value="P-loop containing nucleotide triphosphate hydrolases"/>
    <property type="match status" value="1"/>
</dbReference>